<dbReference type="SUPFAM" id="SSF55909">
    <property type="entry name" value="Pentein"/>
    <property type="match status" value="1"/>
</dbReference>
<evidence type="ECO:0000313" key="2">
    <source>
        <dbReference type="EMBL" id="ELR11955.1"/>
    </source>
</evidence>
<dbReference type="GO" id="GO:0009446">
    <property type="term" value="P:putrescine biosynthetic process"/>
    <property type="evidence" value="ECO:0007669"/>
    <property type="project" value="InterPro"/>
</dbReference>
<dbReference type="InterPro" id="IPR007466">
    <property type="entry name" value="Peptidyl-Arg-deiminase_porph"/>
</dbReference>
<keyword evidence="3" id="KW-1185">Reference proteome</keyword>
<accession>L8GFU1</accession>
<sequence length="432" mass="48397">MTLEAAGHYIFPAEFEPQECVWLSWLHTRKEFLQGRPMQPVLLDMMEALLPFVKVAVIVNDDAEKQQIQTALQERHPSSAASVAKLQFHLVKHLEIWMRDFGPIFLKSSTDPSLPLKVAVFRWNIWGWLDNLLPTVVPPEEIAELIAEGEVSRRVAHALSLATVDADFGGNREFNGRGTLMVTEAVELQRNPDLTKEHLTEHFKSLFDVRKVIWLKQGVAEDDHIFRGPLPGGVFNMPCTGGHVDEYARFVNPTTVLLAEDRDHPIGRLSHQRMEENYRILAGETDQDGHPFTIVRIPLPPVDVIKVKPADPLFGDYSAVAFSSGKTFEQLLEELHPDYVAGGGSQDDLRAIEAVVPGSYCNFVISNGVVLMPRYHAEGRDEAVKRTDDAARDILQSVFPDRKIVQIDCENINFGGGGMHCVTQQQPAITDQ</sequence>
<evidence type="ECO:0000256" key="1">
    <source>
        <dbReference type="ARBA" id="ARBA00022801"/>
    </source>
</evidence>
<protein>
    <submittedName>
        <fullName evidence="2">Porphyromonastype peptidyl-arginine deiminase subfamily protein</fullName>
    </submittedName>
</protein>
<dbReference type="OMA" id="VRSYVNY"/>
<dbReference type="Gene3D" id="3.75.10.10">
    <property type="entry name" value="L-arginine/glycine Amidinotransferase, Chain A"/>
    <property type="match status" value="1"/>
</dbReference>
<reference evidence="2 3" key="1">
    <citation type="journal article" date="2013" name="Genome Biol.">
        <title>Genome of Acanthamoeba castellanii highlights extensive lateral gene transfer and early evolution of tyrosine kinase signaling.</title>
        <authorList>
            <person name="Clarke M."/>
            <person name="Lohan A.J."/>
            <person name="Liu B."/>
            <person name="Lagkouvardos I."/>
            <person name="Roy S."/>
            <person name="Zafar N."/>
            <person name="Bertelli C."/>
            <person name="Schilde C."/>
            <person name="Kianianmomeni A."/>
            <person name="Burglin T.R."/>
            <person name="Frech C."/>
            <person name="Turcotte B."/>
            <person name="Kopec K.O."/>
            <person name="Synnott J.M."/>
            <person name="Choo C."/>
            <person name="Paponov I."/>
            <person name="Finkler A."/>
            <person name="Soon Heng Tan C."/>
            <person name="Hutchins A.P."/>
            <person name="Weinmeier T."/>
            <person name="Rattei T."/>
            <person name="Chu J.S."/>
            <person name="Gimenez G."/>
            <person name="Irimia M."/>
            <person name="Rigden D.J."/>
            <person name="Fitzpatrick D.A."/>
            <person name="Lorenzo-Morales J."/>
            <person name="Bateman A."/>
            <person name="Chiu C.H."/>
            <person name="Tang P."/>
            <person name="Hegemann P."/>
            <person name="Fromm H."/>
            <person name="Raoult D."/>
            <person name="Greub G."/>
            <person name="Miranda-Saavedra D."/>
            <person name="Chen N."/>
            <person name="Nash P."/>
            <person name="Ginger M.L."/>
            <person name="Horn M."/>
            <person name="Schaap P."/>
            <person name="Caler L."/>
            <person name="Loftus B."/>
        </authorList>
    </citation>
    <scope>NUCLEOTIDE SEQUENCE [LARGE SCALE GENOMIC DNA]</scope>
    <source>
        <strain evidence="2 3">Neff</strain>
    </source>
</reference>
<dbReference type="GeneID" id="14912425"/>
<dbReference type="GO" id="GO:0047632">
    <property type="term" value="F:agmatine deiminase activity"/>
    <property type="evidence" value="ECO:0007669"/>
    <property type="project" value="TreeGrafter"/>
</dbReference>
<evidence type="ECO:0000313" key="3">
    <source>
        <dbReference type="Proteomes" id="UP000011083"/>
    </source>
</evidence>
<dbReference type="KEGG" id="acan:ACA1_400200"/>
<dbReference type="PANTHER" id="PTHR31377:SF0">
    <property type="entry name" value="AGMATINE DEIMINASE-RELATED"/>
    <property type="match status" value="1"/>
</dbReference>
<dbReference type="VEuPathDB" id="AmoebaDB:ACA1_400200"/>
<proteinExistence type="predicted"/>
<gene>
    <name evidence="2" type="ORF">ACA1_400200</name>
</gene>
<dbReference type="OrthoDB" id="544103at2759"/>
<organism evidence="2 3">
    <name type="scientific">Acanthamoeba castellanii (strain ATCC 30010 / Neff)</name>
    <dbReference type="NCBI Taxonomy" id="1257118"/>
    <lineage>
        <taxon>Eukaryota</taxon>
        <taxon>Amoebozoa</taxon>
        <taxon>Discosea</taxon>
        <taxon>Longamoebia</taxon>
        <taxon>Centramoebida</taxon>
        <taxon>Acanthamoebidae</taxon>
        <taxon>Acanthamoeba</taxon>
    </lineage>
</organism>
<dbReference type="STRING" id="1257118.L8GFU1"/>
<name>L8GFU1_ACACF</name>
<dbReference type="GO" id="GO:0004668">
    <property type="term" value="F:protein-arginine deiminase activity"/>
    <property type="evidence" value="ECO:0007669"/>
    <property type="project" value="InterPro"/>
</dbReference>
<dbReference type="PANTHER" id="PTHR31377">
    <property type="entry name" value="AGMATINE DEIMINASE-RELATED"/>
    <property type="match status" value="1"/>
</dbReference>
<keyword evidence="1" id="KW-0378">Hydrolase</keyword>
<dbReference type="AlphaFoldDB" id="L8GFU1"/>
<dbReference type="RefSeq" id="XP_004333968.1">
    <property type="nucleotide sequence ID" value="XM_004333920.1"/>
</dbReference>
<dbReference type="EMBL" id="KB008145">
    <property type="protein sequence ID" value="ELR11955.1"/>
    <property type="molecule type" value="Genomic_DNA"/>
</dbReference>
<dbReference type="Proteomes" id="UP000011083">
    <property type="component" value="Unassembled WGS sequence"/>
</dbReference>
<dbReference type="Pfam" id="PF04371">
    <property type="entry name" value="PAD_porph"/>
    <property type="match status" value="1"/>
</dbReference>